<keyword evidence="2" id="KW-0808">Transferase</keyword>
<comment type="caution">
    <text evidence="4">The sequence shown here is derived from an EMBL/GenBank/DDBJ whole genome shotgun (WGS) entry which is preliminary data.</text>
</comment>
<dbReference type="EMBL" id="BAABCP010000001">
    <property type="protein sequence ID" value="GAA3927341.1"/>
    <property type="molecule type" value="Genomic_DNA"/>
</dbReference>
<accession>A0ABP7MPC6</accession>
<evidence type="ECO:0000256" key="1">
    <source>
        <dbReference type="ARBA" id="ARBA00022676"/>
    </source>
</evidence>
<dbReference type="Proteomes" id="UP001501591">
    <property type="component" value="Unassembled WGS sequence"/>
</dbReference>
<dbReference type="PANTHER" id="PTHR12526:SF510">
    <property type="entry name" value="D-INOSITOL 3-PHOSPHATE GLYCOSYLTRANSFERASE"/>
    <property type="match status" value="1"/>
</dbReference>
<dbReference type="SUPFAM" id="SSF53756">
    <property type="entry name" value="UDP-Glycosyltransferase/glycogen phosphorylase"/>
    <property type="match status" value="1"/>
</dbReference>
<dbReference type="CDD" id="cd03794">
    <property type="entry name" value="GT4_WbuB-like"/>
    <property type="match status" value="1"/>
</dbReference>
<dbReference type="InterPro" id="IPR028098">
    <property type="entry name" value="Glyco_trans_4-like_N"/>
</dbReference>
<evidence type="ECO:0000313" key="4">
    <source>
        <dbReference type="EMBL" id="GAA3927341.1"/>
    </source>
</evidence>
<proteinExistence type="predicted"/>
<reference evidence="5" key="1">
    <citation type="journal article" date="2019" name="Int. J. Syst. Evol. Microbiol.">
        <title>The Global Catalogue of Microorganisms (GCM) 10K type strain sequencing project: providing services to taxonomists for standard genome sequencing and annotation.</title>
        <authorList>
            <consortium name="The Broad Institute Genomics Platform"/>
            <consortium name="The Broad Institute Genome Sequencing Center for Infectious Disease"/>
            <person name="Wu L."/>
            <person name="Ma J."/>
        </authorList>
    </citation>
    <scope>NUCLEOTIDE SEQUENCE [LARGE SCALE GENOMIC DNA]</scope>
    <source>
        <strain evidence="5">JCM 17024</strain>
    </source>
</reference>
<dbReference type="Pfam" id="PF13579">
    <property type="entry name" value="Glyco_trans_4_4"/>
    <property type="match status" value="1"/>
</dbReference>
<dbReference type="PANTHER" id="PTHR12526">
    <property type="entry name" value="GLYCOSYLTRANSFERASE"/>
    <property type="match status" value="1"/>
</dbReference>
<evidence type="ECO:0000259" key="3">
    <source>
        <dbReference type="Pfam" id="PF13579"/>
    </source>
</evidence>
<feature type="domain" description="Glycosyltransferase subfamily 4-like N-terminal" evidence="3">
    <location>
        <begin position="17"/>
        <end position="168"/>
    </location>
</feature>
<evidence type="ECO:0000313" key="5">
    <source>
        <dbReference type="Proteomes" id="UP001501591"/>
    </source>
</evidence>
<evidence type="ECO:0000256" key="2">
    <source>
        <dbReference type="ARBA" id="ARBA00022679"/>
    </source>
</evidence>
<name>A0ABP7MPC6_9MICO</name>
<organism evidence="4 5">
    <name type="scientific">Microbacterium soli</name>
    <dbReference type="NCBI Taxonomy" id="446075"/>
    <lineage>
        <taxon>Bacteria</taxon>
        <taxon>Bacillati</taxon>
        <taxon>Actinomycetota</taxon>
        <taxon>Actinomycetes</taxon>
        <taxon>Micrococcales</taxon>
        <taxon>Microbacteriaceae</taxon>
        <taxon>Microbacterium</taxon>
    </lineage>
</organism>
<dbReference type="Gene3D" id="3.40.50.2000">
    <property type="entry name" value="Glycogen Phosphorylase B"/>
    <property type="match status" value="2"/>
</dbReference>
<gene>
    <name evidence="4" type="ORF">GCM10022383_02970</name>
</gene>
<dbReference type="Pfam" id="PF13692">
    <property type="entry name" value="Glyco_trans_1_4"/>
    <property type="match status" value="1"/>
</dbReference>
<protein>
    <submittedName>
        <fullName evidence="4">Glycosyltransferase family 4 protein</fullName>
    </submittedName>
</protein>
<keyword evidence="5" id="KW-1185">Reference proteome</keyword>
<sequence>MIVSRIFSPEPAAASLRLSALAVRLRERGARVRVLTTRPPGRDSISDPDGVEVRRWPVLRDRSGYVRGYLPYLSFDVPLALRILFGPRADVYLCEPPPTTGLFTRLVCAVIRRPYVYYAADIWSDAAQATGASGLILGVVRWMEAFALRGARSVLAVTDGVSHRVAELAPGVSPHVVGHGVDLDLFSPSGPTVREPADIVYVGSASEWHGAELAVRSVVEVLRRRPGLTAAFVGQGSSWEGMRAAAAESGLSPRIRFVDTVPSPEAAAWLRGARVSIASLVPGQGYDFAVPTKLYASVAVGTPVAYAGPNPVRSMVEQNGLGRGVAYDETELADALDEMLQAKPRVDADRLVSWAQEHISASAVAGRSADVVLGG</sequence>
<keyword evidence="1" id="KW-0328">Glycosyltransferase</keyword>